<dbReference type="EMBL" id="BOPH01000088">
    <property type="protein sequence ID" value="GIJ71496.1"/>
    <property type="molecule type" value="Genomic_DNA"/>
</dbReference>
<name>A0A8J4A2B2_9ACTN</name>
<dbReference type="Proteomes" id="UP000635606">
    <property type="component" value="Unassembled WGS sequence"/>
</dbReference>
<organism evidence="12 13">
    <name type="scientific">Virgisporangium ochraceum</name>
    <dbReference type="NCBI Taxonomy" id="65505"/>
    <lineage>
        <taxon>Bacteria</taxon>
        <taxon>Bacillati</taxon>
        <taxon>Actinomycetota</taxon>
        <taxon>Actinomycetes</taxon>
        <taxon>Micromonosporales</taxon>
        <taxon>Micromonosporaceae</taxon>
        <taxon>Virgisporangium</taxon>
    </lineage>
</organism>
<dbReference type="GO" id="GO:0070483">
    <property type="term" value="P:detection of hypoxia"/>
    <property type="evidence" value="ECO:0007669"/>
    <property type="project" value="UniProtKB-ARBA"/>
</dbReference>
<gene>
    <name evidence="12" type="primary">devS</name>
    <name evidence="12" type="ORF">Voc01_064130</name>
</gene>
<evidence type="ECO:0000256" key="3">
    <source>
        <dbReference type="ARBA" id="ARBA00022490"/>
    </source>
</evidence>
<evidence type="ECO:0000256" key="5">
    <source>
        <dbReference type="ARBA" id="ARBA00022679"/>
    </source>
</evidence>
<dbReference type="Pfam" id="PF02518">
    <property type="entry name" value="HATPase_c"/>
    <property type="match status" value="1"/>
</dbReference>
<dbReference type="AlphaFoldDB" id="A0A8J4A2B2"/>
<dbReference type="SUPFAM" id="SSF55781">
    <property type="entry name" value="GAF domain-like"/>
    <property type="match status" value="2"/>
</dbReference>
<keyword evidence="6" id="KW-0479">Metal-binding</keyword>
<keyword evidence="5" id="KW-0808">Transferase</keyword>
<evidence type="ECO:0000259" key="11">
    <source>
        <dbReference type="SMART" id="SM00065"/>
    </source>
</evidence>
<dbReference type="Pfam" id="PF07730">
    <property type="entry name" value="HisKA_3"/>
    <property type="match status" value="1"/>
</dbReference>
<evidence type="ECO:0000256" key="2">
    <source>
        <dbReference type="ARBA" id="ARBA00001971"/>
    </source>
</evidence>
<evidence type="ECO:0000256" key="8">
    <source>
        <dbReference type="ARBA" id="ARBA00022842"/>
    </source>
</evidence>
<protein>
    <submittedName>
        <fullName evidence="12">Histidine kinase</fullName>
    </submittedName>
</protein>
<dbReference type="SUPFAM" id="SSF55874">
    <property type="entry name" value="ATPase domain of HSP90 chaperone/DNA topoisomerase II/histidine kinase"/>
    <property type="match status" value="1"/>
</dbReference>
<dbReference type="InterPro" id="IPR011712">
    <property type="entry name" value="Sig_transdc_His_kin_sub3_dim/P"/>
</dbReference>
<evidence type="ECO:0000256" key="6">
    <source>
        <dbReference type="ARBA" id="ARBA00022723"/>
    </source>
</evidence>
<evidence type="ECO:0000256" key="1">
    <source>
        <dbReference type="ARBA" id="ARBA00001946"/>
    </source>
</evidence>
<dbReference type="GO" id="GO:0000287">
    <property type="term" value="F:magnesium ion binding"/>
    <property type="evidence" value="ECO:0007669"/>
    <property type="project" value="UniProtKB-ARBA"/>
</dbReference>
<dbReference type="GO" id="GO:0000155">
    <property type="term" value="F:phosphorelay sensor kinase activity"/>
    <property type="evidence" value="ECO:0007669"/>
    <property type="project" value="InterPro"/>
</dbReference>
<accession>A0A8J4A2B2</accession>
<evidence type="ECO:0000256" key="9">
    <source>
        <dbReference type="ARBA" id="ARBA00023004"/>
    </source>
</evidence>
<proteinExistence type="predicted"/>
<dbReference type="Pfam" id="PF13185">
    <property type="entry name" value="GAF_2"/>
    <property type="match status" value="2"/>
</dbReference>
<evidence type="ECO:0000256" key="10">
    <source>
        <dbReference type="ARBA" id="ARBA00023012"/>
    </source>
</evidence>
<evidence type="ECO:0000313" key="13">
    <source>
        <dbReference type="Proteomes" id="UP000635606"/>
    </source>
</evidence>
<dbReference type="GO" id="GO:0020037">
    <property type="term" value="F:heme binding"/>
    <property type="evidence" value="ECO:0007669"/>
    <property type="project" value="UniProtKB-ARBA"/>
</dbReference>
<dbReference type="Gene3D" id="1.20.5.1930">
    <property type="match status" value="1"/>
</dbReference>
<dbReference type="GO" id="GO:0070025">
    <property type="term" value="F:carbon monoxide binding"/>
    <property type="evidence" value="ECO:0007669"/>
    <property type="project" value="UniProtKB-ARBA"/>
</dbReference>
<keyword evidence="4" id="KW-0597">Phosphoprotein</keyword>
<dbReference type="FunFam" id="3.30.450.40:FF:000052">
    <property type="entry name" value="Oxygen sensor histidine kinase response regulator DevS/DosS"/>
    <property type="match status" value="1"/>
</dbReference>
<dbReference type="GO" id="GO:0019825">
    <property type="term" value="F:oxygen binding"/>
    <property type="evidence" value="ECO:0007669"/>
    <property type="project" value="UniProtKB-ARBA"/>
</dbReference>
<comment type="caution">
    <text evidence="12">The sequence shown here is derived from an EMBL/GenBank/DDBJ whole genome shotgun (WGS) entry which is preliminary data.</text>
</comment>
<dbReference type="Gene3D" id="3.30.450.40">
    <property type="match status" value="2"/>
</dbReference>
<comment type="cofactor">
    <cofactor evidence="1">
        <name>Mg(2+)</name>
        <dbReference type="ChEBI" id="CHEBI:18420"/>
    </cofactor>
</comment>
<dbReference type="GO" id="GO:0046983">
    <property type="term" value="F:protein dimerization activity"/>
    <property type="evidence" value="ECO:0007669"/>
    <property type="project" value="InterPro"/>
</dbReference>
<dbReference type="PANTHER" id="PTHR24421:SF56">
    <property type="entry name" value="OXYGEN SENSOR HISTIDINE KINASE RESPONSE REGULATOR DOST"/>
    <property type="match status" value="1"/>
</dbReference>
<dbReference type="PANTHER" id="PTHR24421">
    <property type="entry name" value="NITRATE/NITRITE SENSOR PROTEIN NARX-RELATED"/>
    <property type="match status" value="1"/>
</dbReference>
<dbReference type="GO" id="GO:0070026">
    <property type="term" value="F:nitric oxide binding"/>
    <property type="evidence" value="ECO:0007669"/>
    <property type="project" value="UniProtKB-ARBA"/>
</dbReference>
<keyword evidence="13" id="KW-1185">Reference proteome</keyword>
<sequence length="570" mass="60300">MTDNPRDPSPTWQSGLPLPALSGVELDDLLHEVLGRVGEVVASRERLRALLDAVVAIGADLDLRSTLQRIVEAACHLAGARYGALGVIGDDRMLVEFITQGIDAPTHAAIGDLPRGHGVLGLLIDEPRPIRLEDITKHPRAYGFPPNHPPMHSFLGVPVRIRDQVFGNLYLAEKAGGGQFGKDDEDMVVALAVAAGAAIDNARLFEQARRRQRWLEAAAEITGVLLGDVRRTEALELVATRAREVAGADLAMVLLRDDHGDLVVEVASGCDDRLLGAQVTVPGSEFAAVLDEHHLTVLEDLGRAADWPVPLETSTALLVPLAAGETSYGALVVAYNTGTNTVLADLDVTVVESFGGQAALALERARALDEREMLAVLGDRERIARDLHDVVIQRLFAAGMYLQTTAQLAGNPKVRSRLDTVVDDLDTTIRDVRGAIFELRGPAPGGVQSELRRIVHEARPGLGFRPELRLDGPVDTAVPEEVGVALLAVVREALSNVAKHAQASSVRVHLAAGGGRVVLTVTDDGVGPGPGDSTGHGRRNMVARATDLGGTASIGAGPAGGTVVTWQVPV</sequence>
<dbReference type="GO" id="GO:0005524">
    <property type="term" value="F:ATP binding"/>
    <property type="evidence" value="ECO:0007669"/>
    <property type="project" value="UniProtKB-ARBA"/>
</dbReference>
<dbReference type="GO" id="GO:0016020">
    <property type="term" value="C:membrane"/>
    <property type="evidence" value="ECO:0007669"/>
    <property type="project" value="InterPro"/>
</dbReference>
<dbReference type="InterPro" id="IPR036890">
    <property type="entry name" value="HATPase_C_sf"/>
</dbReference>
<dbReference type="InterPro" id="IPR050482">
    <property type="entry name" value="Sensor_HK_TwoCompSys"/>
</dbReference>
<dbReference type="GO" id="GO:0019826">
    <property type="term" value="F:oxygen sensor activity"/>
    <property type="evidence" value="ECO:0007669"/>
    <property type="project" value="UniProtKB-ARBA"/>
</dbReference>
<evidence type="ECO:0000256" key="7">
    <source>
        <dbReference type="ARBA" id="ARBA00022777"/>
    </source>
</evidence>
<keyword evidence="10" id="KW-0902">Two-component regulatory system</keyword>
<dbReference type="InterPro" id="IPR003018">
    <property type="entry name" value="GAF"/>
</dbReference>
<keyword evidence="3" id="KW-0963">Cytoplasm</keyword>
<keyword evidence="7 12" id="KW-0418">Kinase</keyword>
<keyword evidence="8" id="KW-0460">Magnesium</keyword>
<dbReference type="RefSeq" id="WP_203931362.1">
    <property type="nucleotide sequence ID" value="NZ_BOPH01000088.1"/>
</dbReference>
<keyword evidence="9" id="KW-0408">Iron</keyword>
<feature type="domain" description="GAF" evidence="11">
    <location>
        <begin position="62"/>
        <end position="209"/>
    </location>
</feature>
<dbReference type="InterPro" id="IPR029016">
    <property type="entry name" value="GAF-like_dom_sf"/>
</dbReference>
<reference evidence="12" key="1">
    <citation type="submission" date="2021-01" db="EMBL/GenBank/DDBJ databases">
        <title>Whole genome shotgun sequence of Virgisporangium ochraceum NBRC 16418.</title>
        <authorList>
            <person name="Komaki H."/>
            <person name="Tamura T."/>
        </authorList>
    </citation>
    <scope>NUCLEOTIDE SEQUENCE</scope>
    <source>
        <strain evidence="12">NBRC 16418</strain>
    </source>
</reference>
<dbReference type="SMART" id="SM00065">
    <property type="entry name" value="GAF"/>
    <property type="match status" value="2"/>
</dbReference>
<dbReference type="Gene3D" id="3.30.565.10">
    <property type="entry name" value="Histidine kinase-like ATPase, C-terminal domain"/>
    <property type="match status" value="1"/>
</dbReference>
<comment type="cofactor">
    <cofactor evidence="2">
        <name>heme</name>
        <dbReference type="ChEBI" id="CHEBI:30413"/>
    </cofactor>
</comment>
<evidence type="ECO:0000256" key="4">
    <source>
        <dbReference type="ARBA" id="ARBA00022553"/>
    </source>
</evidence>
<dbReference type="InterPro" id="IPR003594">
    <property type="entry name" value="HATPase_dom"/>
</dbReference>
<dbReference type="CDD" id="cd16917">
    <property type="entry name" value="HATPase_UhpB-NarQ-NarX-like"/>
    <property type="match status" value="1"/>
</dbReference>
<feature type="domain" description="GAF" evidence="11">
    <location>
        <begin position="230"/>
        <end position="372"/>
    </location>
</feature>
<evidence type="ECO:0000313" key="12">
    <source>
        <dbReference type="EMBL" id="GIJ71496.1"/>
    </source>
</evidence>